<name>L0CJV1_9ABAC</name>
<proteinExistence type="predicted"/>
<reference evidence="1 2" key="1">
    <citation type="journal article" date="2012" name="J. Virol.">
        <title>Genome of Thysanoplusia orichalcea multiple nucleopolyhedrovirus lacks the superoxide dismutase gene.</title>
        <authorList>
            <person name="Wang Y.S."/>
            <person name="Huang G.H."/>
            <person name="Cheng X.H."/>
            <person name="Wang X."/>
            <person name="Garretson T.A."/>
            <person name="Dai L.Y."/>
            <person name="Zhang C.X."/>
            <person name="Cheng X.W."/>
        </authorList>
    </citation>
    <scope>NUCLEOTIDE SEQUENCE [LARGE SCALE GENOMIC DNA]</scope>
    <source>
        <strain evidence="1">P2</strain>
    </source>
</reference>
<evidence type="ECO:0000313" key="1">
    <source>
        <dbReference type="EMBL" id="AGA16264.1"/>
    </source>
</evidence>
<organism evidence="1 2">
    <name type="scientific">Thysanoplusia orichalcea nucleopolyhedrovirus</name>
    <dbReference type="NCBI Taxonomy" id="101850"/>
    <lineage>
        <taxon>Viruses</taxon>
        <taxon>Viruses incertae sedis</taxon>
        <taxon>Naldaviricetes</taxon>
        <taxon>Lefavirales</taxon>
        <taxon>Baculoviridae</taxon>
        <taxon>Alphabaculovirus</taxon>
        <taxon>Alphabaculovirus thorichlaceae</taxon>
    </lineage>
</organism>
<dbReference type="Proteomes" id="UP000202315">
    <property type="component" value="Segment"/>
</dbReference>
<dbReference type="RefSeq" id="YP_007250520.1">
    <property type="nucleotide sequence ID" value="NC_019945.1"/>
</dbReference>
<dbReference type="OrthoDB" id="12468at10239"/>
<protein>
    <submittedName>
        <fullName evidence="1">Uncharacterized protein</fullName>
    </submittedName>
</protein>
<dbReference type="KEGG" id="vg:14340162"/>
<sequence length="209" mass="24562">MDVLQAPIFTFEGYGEASKAVAVYNPLANYKKIVVRYVETLSEAIERLEEGATSIYVNVFDSLDLYPYYKINNCLLKQAMHGYLVDIIGTCWRPQRHALQQPNVAYLDNEAWFRMWCMILINFKVTILVYSECDMNGIYPEEDIHDGNATYFAKYLKREFQDLNKRYSYWLNSDAFNLDNWPYVRIKSKCLSKIDLQYSAPQINAKEEF</sequence>
<evidence type="ECO:0000313" key="2">
    <source>
        <dbReference type="Proteomes" id="UP000202315"/>
    </source>
</evidence>
<dbReference type="EMBL" id="JX467702">
    <property type="protein sequence ID" value="AGA16264.1"/>
    <property type="molecule type" value="Genomic_DNA"/>
</dbReference>
<keyword evidence="2" id="KW-1185">Reference proteome</keyword>
<dbReference type="GeneID" id="14340162"/>
<accession>L0CJV1</accession>